<dbReference type="SUPFAM" id="SSF53474">
    <property type="entry name" value="alpha/beta-Hydrolases"/>
    <property type="match status" value="1"/>
</dbReference>
<dbReference type="PRINTS" id="PR00724">
    <property type="entry name" value="CRBOXYPTASEC"/>
</dbReference>
<sequence>MVRITTLAVSGLALLTRFASAVATQADIESPDFTTLSVPEHPHHAIRIKEQSDGICNAGSRQWTGWLDTGGKHLFFWYFESLNDPENDPLSLWMTGGPGGSGLVGLMLELGPCLINDNGTGTVHNPYAWNANTSMIFVDQPAGTGLSYYDEDVTPPATSYTAAEDMNIFLRIFYQAFPGLATAPFHIVGESYGGHYIPALAAEIVSYNTGSPPPEFQVPLASVLIGNGYVSPADTTWGFYDTLCTTKPGVPEPVFNESMCGLIADALPRCMYLQQACYAFPDPIVCGAATDFCFGHVDLLYYQDVKAGGRNPFDITRPCETENICYGAGDVIEKYIKTERVLAALEVPEAVGKNFSLISMDVNERFELAGDVFLSTEKDVKYILENGVDVLVYNGDLDLACNTAGNVRWTNKLSWAGQVEFVAKELEPWFAVKKGGETVKAGMWKQVAKKMRGSKETRLAFVTVAGSGHMVPLDQPEVGLQMVRNWLSGDFGKAVKGGPEMVVQGPKEFVSLELYEDFKSTTIPQTTKLKTFCEKLGVRIIDYTQGDLIDLLQQDGAIFDLIVDNVSNDHRLFESAHLYTIIEAKSIQVGGEFSTFSIVKPAQRASLPGSMSGSKRNSEYQLPDQASVT</sequence>
<feature type="signal peptide" evidence="6">
    <location>
        <begin position="1"/>
        <end position="21"/>
    </location>
</feature>
<feature type="chain" id="PRO_5042313929" description="Carboxypeptidase" evidence="6">
    <location>
        <begin position="22"/>
        <end position="629"/>
    </location>
</feature>
<proteinExistence type="inferred from homology"/>
<dbReference type="Gene3D" id="1.10.287.410">
    <property type="match status" value="1"/>
</dbReference>
<dbReference type="InterPro" id="IPR033124">
    <property type="entry name" value="Ser_caboxypep_his_AS"/>
</dbReference>
<evidence type="ECO:0000256" key="4">
    <source>
        <dbReference type="ARBA" id="ARBA00022801"/>
    </source>
</evidence>
<dbReference type="PANTHER" id="PTHR11802:SF432">
    <property type="entry name" value="Y, PUTATIVE-RELATED"/>
    <property type="match status" value="1"/>
</dbReference>
<dbReference type="PROSITE" id="PS00560">
    <property type="entry name" value="CARBOXYPEPT_SER_HIS"/>
    <property type="match status" value="1"/>
</dbReference>
<dbReference type="AlphaFoldDB" id="A0AAI9VBH1"/>
<dbReference type="GO" id="GO:0006508">
    <property type="term" value="P:proteolysis"/>
    <property type="evidence" value="ECO:0007669"/>
    <property type="project" value="UniProtKB-KW"/>
</dbReference>
<keyword evidence="5" id="KW-0325">Glycoprotein</keyword>
<dbReference type="Gene3D" id="3.40.50.1820">
    <property type="entry name" value="alpha/beta hydrolase"/>
    <property type="match status" value="1"/>
</dbReference>
<evidence type="ECO:0000313" key="9">
    <source>
        <dbReference type="Proteomes" id="UP001239213"/>
    </source>
</evidence>
<evidence type="ECO:0000256" key="3">
    <source>
        <dbReference type="ARBA" id="ARBA00022670"/>
    </source>
</evidence>
<dbReference type="EC" id="3.4.16.-" evidence="6"/>
<dbReference type="PROSITE" id="PS00131">
    <property type="entry name" value="CARBOXYPEPT_SER_SER"/>
    <property type="match status" value="1"/>
</dbReference>
<organism evidence="8 9">
    <name type="scientific">Colletotrichum cuscutae</name>
    <dbReference type="NCBI Taxonomy" id="1209917"/>
    <lineage>
        <taxon>Eukaryota</taxon>
        <taxon>Fungi</taxon>
        <taxon>Dikarya</taxon>
        <taxon>Ascomycota</taxon>
        <taxon>Pezizomycotina</taxon>
        <taxon>Sordariomycetes</taxon>
        <taxon>Hypocreomycetidae</taxon>
        <taxon>Glomerellales</taxon>
        <taxon>Glomerellaceae</taxon>
        <taxon>Colletotrichum</taxon>
        <taxon>Colletotrichum acutatum species complex</taxon>
    </lineage>
</organism>
<dbReference type="Pfam" id="PF00450">
    <property type="entry name" value="Peptidase_S10"/>
    <property type="match status" value="1"/>
</dbReference>
<evidence type="ECO:0000256" key="7">
    <source>
        <dbReference type="SAM" id="MobiDB-lite"/>
    </source>
</evidence>
<evidence type="ECO:0000256" key="1">
    <source>
        <dbReference type="ARBA" id="ARBA00009431"/>
    </source>
</evidence>
<dbReference type="GO" id="GO:0000324">
    <property type="term" value="C:fungal-type vacuole"/>
    <property type="evidence" value="ECO:0007669"/>
    <property type="project" value="TreeGrafter"/>
</dbReference>
<accession>A0AAI9VBH1</accession>
<feature type="region of interest" description="Disordered" evidence="7">
    <location>
        <begin position="605"/>
        <end position="629"/>
    </location>
</feature>
<name>A0AAI9VBH1_9PEZI</name>
<evidence type="ECO:0000256" key="6">
    <source>
        <dbReference type="RuleBase" id="RU361156"/>
    </source>
</evidence>
<keyword evidence="4 6" id="KW-0378">Hydrolase</keyword>
<keyword evidence="2 6" id="KW-0121">Carboxypeptidase</keyword>
<reference evidence="8" key="1">
    <citation type="submission" date="2016-11" db="EMBL/GenBank/DDBJ databases">
        <title>The genome sequence of Colletotrichum cuscutae.</title>
        <authorList>
            <person name="Baroncelli R."/>
        </authorList>
    </citation>
    <scope>NUCLEOTIDE SEQUENCE</scope>
    <source>
        <strain evidence="8">IMI 304802</strain>
    </source>
</reference>
<gene>
    <name evidence="8" type="ORF">CCUS01_00751</name>
</gene>
<dbReference type="InterPro" id="IPR001563">
    <property type="entry name" value="Peptidase_S10"/>
</dbReference>
<evidence type="ECO:0000313" key="8">
    <source>
        <dbReference type="EMBL" id="KAK1480194.1"/>
    </source>
</evidence>
<protein>
    <recommendedName>
        <fullName evidence="6">Carboxypeptidase</fullName>
        <ecNumber evidence="6">3.4.16.-</ecNumber>
    </recommendedName>
</protein>
<dbReference type="Proteomes" id="UP001239213">
    <property type="component" value="Unassembled WGS sequence"/>
</dbReference>
<comment type="similarity">
    <text evidence="1 6">Belongs to the peptidase S10 family.</text>
</comment>
<dbReference type="GO" id="GO:0004185">
    <property type="term" value="F:serine-type carboxypeptidase activity"/>
    <property type="evidence" value="ECO:0007669"/>
    <property type="project" value="UniProtKB-UniRule"/>
</dbReference>
<keyword evidence="9" id="KW-1185">Reference proteome</keyword>
<comment type="caution">
    <text evidence="8">The sequence shown here is derived from an EMBL/GenBank/DDBJ whole genome shotgun (WGS) entry which is preliminary data.</text>
</comment>
<evidence type="ECO:0000256" key="2">
    <source>
        <dbReference type="ARBA" id="ARBA00022645"/>
    </source>
</evidence>
<keyword evidence="6" id="KW-0732">Signal</keyword>
<evidence type="ECO:0000256" key="5">
    <source>
        <dbReference type="ARBA" id="ARBA00023180"/>
    </source>
</evidence>
<dbReference type="PANTHER" id="PTHR11802">
    <property type="entry name" value="SERINE PROTEASE FAMILY S10 SERINE CARBOXYPEPTIDASE"/>
    <property type="match status" value="1"/>
</dbReference>
<dbReference type="InterPro" id="IPR018202">
    <property type="entry name" value="Ser_caboxypep_ser_AS"/>
</dbReference>
<dbReference type="InterPro" id="IPR029058">
    <property type="entry name" value="AB_hydrolase_fold"/>
</dbReference>
<keyword evidence="3 6" id="KW-0645">Protease</keyword>
<dbReference type="EMBL" id="MPDP01000112">
    <property type="protein sequence ID" value="KAK1480194.1"/>
    <property type="molecule type" value="Genomic_DNA"/>
</dbReference>